<evidence type="ECO:0000313" key="3">
    <source>
        <dbReference type="EMBL" id="WOJ93825.1"/>
    </source>
</evidence>
<keyword evidence="1" id="KW-0732">Signal</keyword>
<accession>A0ABZ0I5R1</accession>
<dbReference type="SUPFAM" id="SSF53807">
    <property type="entry name" value="Helical backbone' metal receptor"/>
    <property type="match status" value="1"/>
</dbReference>
<dbReference type="PANTHER" id="PTHR30535:SF34">
    <property type="entry name" value="MOLYBDATE-BINDING PROTEIN MOLA"/>
    <property type="match status" value="1"/>
</dbReference>
<keyword evidence="4" id="KW-1185">Reference proteome</keyword>
<evidence type="ECO:0000256" key="1">
    <source>
        <dbReference type="ARBA" id="ARBA00022729"/>
    </source>
</evidence>
<keyword evidence="3" id="KW-0675">Receptor</keyword>
<evidence type="ECO:0000313" key="4">
    <source>
        <dbReference type="Proteomes" id="UP001626537"/>
    </source>
</evidence>
<dbReference type="RefSeq" id="WP_407348465.1">
    <property type="nucleotide sequence ID" value="NZ_CP136864.1"/>
</dbReference>
<organism evidence="3 4">
    <name type="scientific">Congregibacter variabilis</name>
    <dbReference type="NCBI Taxonomy" id="3081200"/>
    <lineage>
        <taxon>Bacteria</taxon>
        <taxon>Pseudomonadati</taxon>
        <taxon>Pseudomonadota</taxon>
        <taxon>Gammaproteobacteria</taxon>
        <taxon>Cellvibrionales</taxon>
        <taxon>Halieaceae</taxon>
        <taxon>Congregibacter</taxon>
    </lineage>
</organism>
<reference evidence="3 4" key="1">
    <citation type="submission" date="2023-10" db="EMBL/GenBank/DDBJ databases">
        <title>Two novel species belonging to the OM43/NOR5 clade.</title>
        <authorList>
            <person name="Park M."/>
        </authorList>
    </citation>
    <scope>NUCLEOTIDE SEQUENCE [LARGE SCALE GENOMIC DNA]</scope>
    <source>
        <strain evidence="3 4">IMCC43200</strain>
    </source>
</reference>
<dbReference type="InterPro" id="IPR002491">
    <property type="entry name" value="ABC_transptr_periplasmic_BD"/>
</dbReference>
<dbReference type="NCBIfam" id="NF038402">
    <property type="entry name" value="TroA_like"/>
    <property type="match status" value="1"/>
</dbReference>
<dbReference type="EMBL" id="CP136864">
    <property type="protein sequence ID" value="WOJ93825.1"/>
    <property type="molecule type" value="Genomic_DNA"/>
</dbReference>
<dbReference type="InterPro" id="IPR050902">
    <property type="entry name" value="ABC_Transporter_SBP"/>
</dbReference>
<dbReference type="Pfam" id="PF01497">
    <property type="entry name" value="Peripla_BP_2"/>
    <property type="match status" value="1"/>
</dbReference>
<dbReference type="InterPro" id="IPR054828">
    <property type="entry name" value="Vit_B12_bind_prot"/>
</dbReference>
<proteinExistence type="predicted"/>
<feature type="domain" description="Fe/B12 periplasmic-binding" evidence="2">
    <location>
        <begin position="10"/>
        <end position="206"/>
    </location>
</feature>
<dbReference type="Proteomes" id="UP001626537">
    <property type="component" value="Chromosome"/>
</dbReference>
<gene>
    <name evidence="3" type="ORF">R0135_01335</name>
</gene>
<evidence type="ECO:0000259" key="2">
    <source>
        <dbReference type="Pfam" id="PF01497"/>
    </source>
</evidence>
<name>A0ABZ0I5R1_9GAMM</name>
<protein>
    <submittedName>
        <fullName evidence="3">Helical backbone metal receptor</fullName>
    </submittedName>
</protein>
<dbReference type="Gene3D" id="3.40.50.1980">
    <property type="entry name" value="Nitrogenase molybdenum iron protein domain"/>
    <property type="match status" value="2"/>
</dbReference>
<sequence>MSLHKPAQRVIALAPHIVENLYSIDAQSSIVGAVQYSDYPEPAREIPRVGGVGSMSLEKIVALQPDLVILWGSGTPPGLRSGIERLGLPYFIDEVRSLADLKRSLQALGKLTGRISQAEQITAELQSSIAQVTANARTEGKAERPKVFLQLWNQPLQSIGKDHLLNEVIERCGGRSITDSIIGLAPLVSMERVLADDPELIIVENQQQSLHWNSYPQLHAIQSDNVVVINPDLLHRPTLRLLQGMQIICERVSASRRDLND</sequence>
<dbReference type="PANTHER" id="PTHR30535">
    <property type="entry name" value="VITAMIN B12-BINDING PROTEIN"/>
    <property type="match status" value="1"/>
</dbReference>